<dbReference type="OrthoDB" id="409630at2759"/>
<organism evidence="1 2">
    <name type="scientific">Symbiodinium pilosum</name>
    <name type="common">Dinoflagellate</name>
    <dbReference type="NCBI Taxonomy" id="2952"/>
    <lineage>
        <taxon>Eukaryota</taxon>
        <taxon>Sar</taxon>
        <taxon>Alveolata</taxon>
        <taxon>Dinophyceae</taxon>
        <taxon>Suessiales</taxon>
        <taxon>Symbiodiniaceae</taxon>
        <taxon>Symbiodinium</taxon>
    </lineage>
</organism>
<dbReference type="AlphaFoldDB" id="A0A812KLR5"/>
<protein>
    <submittedName>
        <fullName evidence="1">Uncharacterized protein</fullName>
    </submittedName>
</protein>
<dbReference type="EMBL" id="CAJNIZ010004238">
    <property type="protein sequence ID" value="CAE7230522.1"/>
    <property type="molecule type" value="Genomic_DNA"/>
</dbReference>
<evidence type="ECO:0000313" key="1">
    <source>
        <dbReference type="EMBL" id="CAE7230522.1"/>
    </source>
</evidence>
<evidence type="ECO:0000313" key="2">
    <source>
        <dbReference type="Proteomes" id="UP000649617"/>
    </source>
</evidence>
<feature type="non-terminal residue" evidence="1">
    <location>
        <position position="262"/>
    </location>
</feature>
<sequence length="262" mass="29747">LCLHRVDGQSVLRLSLIIEALQSFKGVTEIFPHVQELSFRGEWACRGGKDALRDLMSWQASLRSLTFDIVAGTMRLHSSSLERFKALEEVRLHLHASRRDLVALGGLVNLRQLVFWGTDENTTDADLVNKAFGVLDLSSCRRLRVLAFRSMSFCHPEEQDHQGCMALAFPSSLEEMVVVNDIDPLSGLTPKLRHHIRGRPIHLAEYARSHASCHGQERFKLICTETQMPGTPLWELDSAFCRQTPEEIEERRLSHLQLLNAQ</sequence>
<dbReference type="Proteomes" id="UP000649617">
    <property type="component" value="Unassembled WGS sequence"/>
</dbReference>
<accession>A0A812KLR5</accession>
<comment type="caution">
    <text evidence="1">The sequence shown here is derived from an EMBL/GenBank/DDBJ whole genome shotgun (WGS) entry which is preliminary data.</text>
</comment>
<gene>
    <name evidence="1" type="ORF">SPIL2461_LOCUS3481</name>
</gene>
<reference evidence="1" key="1">
    <citation type="submission" date="2021-02" db="EMBL/GenBank/DDBJ databases">
        <authorList>
            <person name="Dougan E. K."/>
            <person name="Rhodes N."/>
            <person name="Thang M."/>
            <person name="Chan C."/>
        </authorList>
    </citation>
    <scope>NUCLEOTIDE SEQUENCE</scope>
</reference>
<name>A0A812KLR5_SYMPI</name>
<feature type="non-terminal residue" evidence="1">
    <location>
        <position position="1"/>
    </location>
</feature>
<proteinExistence type="predicted"/>
<keyword evidence="2" id="KW-1185">Reference proteome</keyword>